<keyword evidence="2" id="KW-0808">Transferase</keyword>
<evidence type="ECO:0000313" key="3">
    <source>
        <dbReference type="Proteomes" id="UP000800040"/>
    </source>
</evidence>
<dbReference type="Gene3D" id="3.40.630.30">
    <property type="match status" value="1"/>
</dbReference>
<organism evidence="2 3">
    <name type="scientific">Decorospora gaudefroyi</name>
    <dbReference type="NCBI Taxonomy" id="184978"/>
    <lineage>
        <taxon>Eukaryota</taxon>
        <taxon>Fungi</taxon>
        <taxon>Dikarya</taxon>
        <taxon>Ascomycota</taxon>
        <taxon>Pezizomycotina</taxon>
        <taxon>Dothideomycetes</taxon>
        <taxon>Pleosporomycetidae</taxon>
        <taxon>Pleosporales</taxon>
        <taxon>Pleosporineae</taxon>
        <taxon>Pleosporaceae</taxon>
        <taxon>Decorospora</taxon>
    </lineage>
</organism>
<dbReference type="GO" id="GO:0016747">
    <property type="term" value="F:acyltransferase activity, transferring groups other than amino-acyl groups"/>
    <property type="evidence" value="ECO:0007669"/>
    <property type="project" value="InterPro"/>
</dbReference>
<keyword evidence="2" id="KW-0012">Acyltransferase</keyword>
<reference evidence="2" key="1">
    <citation type="submission" date="2020-01" db="EMBL/GenBank/DDBJ databases">
        <authorList>
            <consortium name="DOE Joint Genome Institute"/>
            <person name="Haridas S."/>
            <person name="Albert R."/>
            <person name="Binder M."/>
            <person name="Bloem J."/>
            <person name="Labutti K."/>
            <person name="Salamov A."/>
            <person name="Andreopoulos B."/>
            <person name="Baker S.E."/>
            <person name="Barry K."/>
            <person name="Bills G."/>
            <person name="Bluhm B.H."/>
            <person name="Cannon C."/>
            <person name="Castanera R."/>
            <person name="Culley D.E."/>
            <person name="Daum C."/>
            <person name="Ezra D."/>
            <person name="Gonzalez J.B."/>
            <person name="Henrissat B."/>
            <person name="Kuo A."/>
            <person name="Liang C."/>
            <person name="Lipzen A."/>
            <person name="Lutzoni F."/>
            <person name="Magnuson J."/>
            <person name="Mondo S."/>
            <person name="Nolan M."/>
            <person name="Ohm R."/>
            <person name="Pangilinan J."/>
            <person name="Park H.-J."/>
            <person name="Ramirez L."/>
            <person name="Alfaro M."/>
            <person name="Sun H."/>
            <person name="Tritt A."/>
            <person name="Yoshinaga Y."/>
            <person name="Zwiers L.-H."/>
            <person name="Turgeon B.G."/>
            <person name="Goodwin S.B."/>
            <person name="Spatafora J.W."/>
            <person name="Crous P.W."/>
            <person name="Grigoriev I.V."/>
        </authorList>
    </citation>
    <scope>NUCLEOTIDE SEQUENCE</scope>
    <source>
        <strain evidence="2">P77</strain>
    </source>
</reference>
<dbReference type="OrthoDB" id="2115692at2759"/>
<keyword evidence="3" id="KW-1185">Reference proteome</keyword>
<evidence type="ECO:0000313" key="2">
    <source>
        <dbReference type="EMBL" id="KAF1828283.1"/>
    </source>
</evidence>
<dbReference type="PROSITE" id="PS51186">
    <property type="entry name" value="GNAT"/>
    <property type="match status" value="1"/>
</dbReference>
<dbReference type="SUPFAM" id="SSF55729">
    <property type="entry name" value="Acyl-CoA N-acyltransferases (Nat)"/>
    <property type="match status" value="1"/>
</dbReference>
<dbReference type="EMBL" id="ML975584">
    <property type="protein sequence ID" value="KAF1828283.1"/>
    <property type="molecule type" value="Genomic_DNA"/>
</dbReference>
<sequence>MPIRPPAPSEEPAMAALLATAFFEESLFGQTIHPYRHAHPADVKIFWSEKVRKAWSTPNQRLLVATTTLPENGSEEKITGVAIWERQGDDEGRKVVEREWVGVDPQAFPPLPPTNNAISPTKRTILTDAYPFFSHFWHGSRAQNWYLEILAVHPDHAGQGFGRELVTWGLDRARKEGVHASVVASEGADAFYLKCGFGAVVGNCTVGVGNPLLGVGGGDVLFMVP</sequence>
<dbReference type="PANTHER" id="PTHR42791">
    <property type="entry name" value="GNAT FAMILY ACETYLTRANSFERASE"/>
    <property type="match status" value="1"/>
</dbReference>
<dbReference type="Pfam" id="PF00583">
    <property type="entry name" value="Acetyltransf_1"/>
    <property type="match status" value="1"/>
</dbReference>
<name>A0A6A5K4D8_9PLEO</name>
<dbReference type="Proteomes" id="UP000800040">
    <property type="component" value="Unassembled WGS sequence"/>
</dbReference>
<accession>A0A6A5K4D8</accession>
<feature type="domain" description="N-acetyltransferase" evidence="1">
    <location>
        <begin position="133"/>
        <end position="225"/>
    </location>
</feature>
<dbReference type="InterPro" id="IPR052523">
    <property type="entry name" value="Trichothecene_AcTrans"/>
</dbReference>
<dbReference type="InterPro" id="IPR016181">
    <property type="entry name" value="Acyl_CoA_acyltransferase"/>
</dbReference>
<dbReference type="InterPro" id="IPR000182">
    <property type="entry name" value="GNAT_dom"/>
</dbReference>
<protein>
    <submittedName>
        <fullName evidence="2">Acyl-CoA N-acyltransferase</fullName>
    </submittedName>
</protein>
<gene>
    <name evidence="2" type="ORF">BDW02DRAFT_652144</name>
</gene>
<dbReference type="CDD" id="cd04301">
    <property type="entry name" value="NAT_SF"/>
    <property type="match status" value="1"/>
</dbReference>
<evidence type="ECO:0000259" key="1">
    <source>
        <dbReference type="PROSITE" id="PS51186"/>
    </source>
</evidence>
<dbReference type="PANTHER" id="PTHR42791:SF16">
    <property type="entry name" value="N-ACETYLTRANSFERASE DOMAIN-CONTAINING PROTEIN"/>
    <property type="match status" value="1"/>
</dbReference>
<dbReference type="AlphaFoldDB" id="A0A6A5K4D8"/>
<proteinExistence type="predicted"/>